<organism evidence="2 3">
    <name type="scientific">Solemya velesiana gill symbiont</name>
    <dbReference type="NCBI Taxonomy" id="1918948"/>
    <lineage>
        <taxon>Bacteria</taxon>
        <taxon>Pseudomonadati</taxon>
        <taxon>Pseudomonadota</taxon>
        <taxon>Gammaproteobacteria</taxon>
        <taxon>sulfur-oxidizing symbionts</taxon>
    </lineage>
</organism>
<dbReference type="Pfam" id="PF13550">
    <property type="entry name" value="Phage-tail_3"/>
    <property type="match status" value="1"/>
</dbReference>
<keyword evidence="3" id="KW-1185">Reference proteome</keyword>
<protein>
    <recommendedName>
        <fullName evidence="1">Tip attachment protein J domain-containing protein</fullName>
    </recommendedName>
</protein>
<dbReference type="InterPro" id="IPR032876">
    <property type="entry name" value="J_dom"/>
</dbReference>
<sequence length="647" mass="69719">MRTLSASLSAELARNDGPRFRLLLHIDAPDLATRRLCTDTRTIGIHDYTGKLLNVSPIYEGIDQVGDLSIELADTWHNRNSAMLAATVWLGLWAVGSDLADASTVFKGEISDPVDRSGGRIRFDVISHANRHDRRIGAPLSEADYPGADPDVLGKIMPEYYGSHTDVPCLPIDAGALDTLALDIDDIVDTLPLSDAVRFPSSGTIQIGYEQITYAGIADNNLTGCTRGANSTTAAAHQKGAQVGEVKTQYDYLVANHPATALSNVKVNGVLQEGTDFTLLTDDNGQAKIRFTTLPKLERSVDIEISDDIEFSASQGPHAHALFNATSNTTQYTTEVNHVIDDGQTGNYLWQIPWPAMPGGVVGGNTTLSISSDASFGAWEVRHYTGPGQYQVVASGSISDTVTFGVVSDDIWIANLSNYHRDITITDAYRDIEYNVDMDDTTPGITTNKTSGVSANSAADIVIGGLVTCDIDGHLDDASGTITGTADALIERPDHIARHLLRHYGQATDAETDASDFDVFTGDRLAIRIASQTSVRPLLREIARQSRGIANYSAGRWRFIRRPDPDAAPAITLNGSDLVRNEEGAPTAQEGRAGVRSIYNRHTWRAGLQAGGGWAHNATQDDTTSQDRYGLRDTTVDLPFVPDAAQA</sequence>
<dbReference type="OrthoDB" id="5404987at2"/>
<feature type="domain" description="Tip attachment protein J" evidence="1">
    <location>
        <begin position="531"/>
        <end position="647"/>
    </location>
</feature>
<proteinExistence type="predicted"/>
<dbReference type="Proteomes" id="UP000190896">
    <property type="component" value="Unassembled WGS sequence"/>
</dbReference>
<dbReference type="AlphaFoldDB" id="A0A1T2KXJ6"/>
<dbReference type="EMBL" id="MPRJ01000010">
    <property type="protein sequence ID" value="OOZ37446.1"/>
    <property type="molecule type" value="Genomic_DNA"/>
</dbReference>
<gene>
    <name evidence="2" type="ORF">BOW51_02575</name>
</gene>
<dbReference type="RefSeq" id="WP_078485963.1">
    <property type="nucleotide sequence ID" value="NZ_MPRJ01000010.1"/>
</dbReference>
<comment type="caution">
    <text evidence="2">The sequence shown here is derived from an EMBL/GenBank/DDBJ whole genome shotgun (WGS) entry which is preliminary data.</text>
</comment>
<evidence type="ECO:0000259" key="1">
    <source>
        <dbReference type="Pfam" id="PF13550"/>
    </source>
</evidence>
<accession>A0A1T2KXJ6</accession>
<name>A0A1T2KXJ6_9GAMM</name>
<reference evidence="2 3" key="1">
    <citation type="submission" date="2016-11" db="EMBL/GenBank/DDBJ databases">
        <title>Mixed transmission modes and dynamic genome evolution in an obligate animal-bacterial symbiosis.</title>
        <authorList>
            <person name="Russell S.L."/>
            <person name="Corbett-Detig R.B."/>
            <person name="Cavanaugh C.M."/>
        </authorList>
    </citation>
    <scope>NUCLEOTIDE SEQUENCE [LARGE SCALE GENOMIC DNA]</scope>
    <source>
        <strain evidence="2">Se-Cadez</strain>
    </source>
</reference>
<evidence type="ECO:0000313" key="2">
    <source>
        <dbReference type="EMBL" id="OOZ37446.1"/>
    </source>
</evidence>
<evidence type="ECO:0000313" key="3">
    <source>
        <dbReference type="Proteomes" id="UP000190896"/>
    </source>
</evidence>